<dbReference type="EMBL" id="QLMJ01000020">
    <property type="protein sequence ID" value="RAK28383.1"/>
    <property type="molecule type" value="Genomic_DNA"/>
</dbReference>
<protein>
    <recommendedName>
        <fullName evidence="3">DUF1059 domain-containing protein</fullName>
    </recommendedName>
</protein>
<dbReference type="AlphaFoldDB" id="A0A327Z304"/>
<name>A0A327Z304_9ACTN</name>
<dbReference type="Proteomes" id="UP000249341">
    <property type="component" value="Unassembled WGS sequence"/>
</dbReference>
<dbReference type="OrthoDB" id="5244574at2"/>
<dbReference type="RefSeq" id="WP_111653452.1">
    <property type="nucleotide sequence ID" value="NZ_JACHWI010000002.1"/>
</dbReference>
<organism evidence="1 2">
    <name type="scientific">Actinoplanes lutulentus</name>
    <dbReference type="NCBI Taxonomy" id="1287878"/>
    <lineage>
        <taxon>Bacteria</taxon>
        <taxon>Bacillati</taxon>
        <taxon>Actinomycetota</taxon>
        <taxon>Actinomycetes</taxon>
        <taxon>Micromonosporales</taxon>
        <taxon>Micromonosporaceae</taxon>
        <taxon>Actinoplanes</taxon>
    </lineage>
</organism>
<reference evidence="1 2" key="1">
    <citation type="submission" date="2018-06" db="EMBL/GenBank/DDBJ databases">
        <title>Genomic Encyclopedia of Type Strains, Phase III (KMG-III): the genomes of soil and plant-associated and newly described type strains.</title>
        <authorList>
            <person name="Whitman W."/>
        </authorList>
    </citation>
    <scope>NUCLEOTIDE SEQUENCE [LARGE SCALE GENOMIC DNA]</scope>
    <source>
        <strain evidence="1 2">CGMCC 4.7090</strain>
    </source>
</reference>
<sequence length="84" mass="9009">MRPKDSNVHEEQTRAANIDRWGLRCRCGLELTGSGEDGLVGAVNAHLTDRHPSVAGAYNADDILALAYRLPTSSFSVAVAKESV</sequence>
<comment type="caution">
    <text evidence="1">The sequence shown here is derived from an EMBL/GenBank/DDBJ whole genome shotgun (WGS) entry which is preliminary data.</text>
</comment>
<accession>A0A327Z304</accession>
<proteinExistence type="predicted"/>
<evidence type="ECO:0000313" key="2">
    <source>
        <dbReference type="Proteomes" id="UP000249341"/>
    </source>
</evidence>
<evidence type="ECO:0008006" key="3">
    <source>
        <dbReference type="Google" id="ProtNLM"/>
    </source>
</evidence>
<evidence type="ECO:0000313" key="1">
    <source>
        <dbReference type="EMBL" id="RAK28383.1"/>
    </source>
</evidence>
<keyword evidence="2" id="KW-1185">Reference proteome</keyword>
<gene>
    <name evidence="1" type="ORF">B0I29_120151</name>
</gene>